<keyword evidence="1" id="KW-0812">Transmembrane</keyword>
<reference evidence="2" key="1">
    <citation type="submission" date="2021-06" db="EMBL/GenBank/DDBJ databases">
        <title>Parelaphostrongylus tenuis whole genome reference sequence.</title>
        <authorList>
            <person name="Garwood T.J."/>
            <person name="Larsen P.A."/>
            <person name="Fountain-Jones N.M."/>
            <person name="Garbe J.R."/>
            <person name="Macchietto M.G."/>
            <person name="Kania S.A."/>
            <person name="Gerhold R.W."/>
            <person name="Richards J.E."/>
            <person name="Wolf T.M."/>
        </authorList>
    </citation>
    <scope>NUCLEOTIDE SEQUENCE</scope>
    <source>
        <strain evidence="2">MNPRO001-30</strain>
        <tissue evidence="2">Meninges</tissue>
    </source>
</reference>
<evidence type="ECO:0000313" key="3">
    <source>
        <dbReference type="Proteomes" id="UP001196413"/>
    </source>
</evidence>
<feature type="transmembrane region" description="Helical" evidence="1">
    <location>
        <begin position="27"/>
        <end position="46"/>
    </location>
</feature>
<gene>
    <name evidence="2" type="ORF">KIN20_010344</name>
</gene>
<protein>
    <submittedName>
        <fullName evidence="2">Uncharacterized protein</fullName>
    </submittedName>
</protein>
<dbReference type="AlphaFoldDB" id="A0AAD5QLT0"/>
<name>A0AAD5QLT0_PARTN</name>
<sequence length="61" mass="7073">MSLNETPVELECRQNGLYVVEYPLYRIVQVLHTILSMASIPLLLYVEIKYIFGSAFSLEHK</sequence>
<proteinExistence type="predicted"/>
<dbReference type="EMBL" id="JAHQIW010001801">
    <property type="protein sequence ID" value="KAJ1353665.1"/>
    <property type="molecule type" value="Genomic_DNA"/>
</dbReference>
<evidence type="ECO:0000256" key="1">
    <source>
        <dbReference type="SAM" id="Phobius"/>
    </source>
</evidence>
<accession>A0AAD5QLT0</accession>
<dbReference type="Proteomes" id="UP001196413">
    <property type="component" value="Unassembled WGS sequence"/>
</dbReference>
<keyword evidence="1" id="KW-1133">Transmembrane helix</keyword>
<evidence type="ECO:0000313" key="2">
    <source>
        <dbReference type="EMBL" id="KAJ1353665.1"/>
    </source>
</evidence>
<organism evidence="2 3">
    <name type="scientific">Parelaphostrongylus tenuis</name>
    <name type="common">Meningeal worm</name>
    <dbReference type="NCBI Taxonomy" id="148309"/>
    <lineage>
        <taxon>Eukaryota</taxon>
        <taxon>Metazoa</taxon>
        <taxon>Ecdysozoa</taxon>
        <taxon>Nematoda</taxon>
        <taxon>Chromadorea</taxon>
        <taxon>Rhabditida</taxon>
        <taxon>Rhabditina</taxon>
        <taxon>Rhabditomorpha</taxon>
        <taxon>Strongyloidea</taxon>
        <taxon>Metastrongylidae</taxon>
        <taxon>Parelaphostrongylus</taxon>
    </lineage>
</organism>
<keyword evidence="3" id="KW-1185">Reference proteome</keyword>
<feature type="non-terminal residue" evidence="2">
    <location>
        <position position="61"/>
    </location>
</feature>
<keyword evidence="1" id="KW-0472">Membrane</keyword>
<comment type="caution">
    <text evidence="2">The sequence shown here is derived from an EMBL/GenBank/DDBJ whole genome shotgun (WGS) entry which is preliminary data.</text>
</comment>